<dbReference type="Pfam" id="PF23263">
    <property type="entry name" value="C8-3_MUC4"/>
    <property type="match status" value="1"/>
</dbReference>
<dbReference type="Pfam" id="PF00084">
    <property type="entry name" value="Sushi"/>
    <property type="match status" value="1"/>
</dbReference>
<keyword evidence="6" id="KW-0768">Sushi</keyword>
<dbReference type="SUPFAM" id="SSF57535">
    <property type="entry name" value="Complement control module/SCR domain"/>
    <property type="match status" value="1"/>
</dbReference>
<keyword evidence="4 8" id="KW-0472">Membrane</keyword>
<evidence type="ECO:0000256" key="8">
    <source>
        <dbReference type="SAM" id="Phobius"/>
    </source>
</evidence>
<evidence type="ECO:0000259" key="13">
    <source>
        <dbReference type="PROSITE" id="PS51233"/>
    </source>
</evidence>
<evidence type="ECO:0000259" key="10">
    <source>
        <dbReference type="PROSITE" id="PS50856"/>
    </source>
</evidence>
<dbReference type="Pfam" id="PF06119">
    <property type="entry name" value="NIDO"/>
    <property type="match status" value="1"/>
</dbReference>
<feature type="domain" description="AMOP" evidence="10">
    <location>
        <begin position="676"/>
        <end position="827"/>
    </location>
</feature>
<evidence type="ECO:0000256" key="3">
    <source>
        <dbReference type="ARBA" id="ARBA00022989"/>
    </source>
</evidence>
<sequence length="1710" mass="196306">MRWKWLLLLSLISISLVVAASEEDVKSETENVEVISNDGDNNKSNNDEDDVNYDEEKVDEVVLKDKIEEKVEEKPEDEIIQALNSPVDIAPQDVEEQINEDTVDVEEVKPQKTKGKYMNYDDYGAFNLDLGDQSYDWNNPNNRIAPNEPPTHRNDGRGYTITHERLRQIRSNFMYWFFDKGGPENSGDLQRDIHASNQQVHKNFNFQLPFFGFRFNYTRVSMNGYLEFSDPPEHYTYPLVFPIKDWPRRNDPSFIGIFFSRCRIGRIYQTDWDQRVPGVYFRQERDLMTRTDRFGVEVRERVMWDIREGVVGSDTFVPKHVVILTWKNMSFAGGIDNSLFKTNSFQMVLATDEVYTYAIFNYADIAWSSHTEAGGDTTGGEGGVPAYIGFNAGNGTQSYEYKPYSQASVLRDLTGRGWANGFPGRHIFRIDEKIMLGTCNKDIDAAHLPLVFAPESGNMLGGTIINITGPCFMPDERIECMFDTEPIPVVGHYVDRNRAICIQPSLKVQGYVRLAIRIGTEPFKWRGWFFVETPATSTDRIFFEDSSVHQRSPPEIRISWNRFNLTSNFNAPIRISLYGYRESTIRPELEFIDVIEEQLTNTGIYTITPSHYRTRHNPNNTDMQFGFLHIRLVNPEDFNGLKISPNSHRNFIYRTLWSKPIPLAWYFGPQWERIHGLNWPRALCDNWMRLDRFLRNFAHEVPICPCKLDQALYDKGRFMPDFDCDRDTNPTCLHHRGGIHCVRSGTPSSQGSEQQCCYDRNGFLMLSHDQMWGSRPRRTHNIGQFPYNEANKVPTLSQWFHDIRPYYSCCRWQDEQAVGCETFRFERRPSQDCVAYQSPGVASIFGDPHIVTFDGLEYTFNGMGEFVLVRAKNGAEELDVQARFQQVPRNIHGQVMATHPTSIAVRGHNSTVIEVRVRPRDAQWRYRLDVFADGRRVYFDRFSLKYQFFHGVTVYTPSYILNQSEVVIMFPSGAGVEVVENAGFMTARVYLPWGFINKTRGLFGNWSFDIADDFTRPDGTVAQINLNNFETVHRDFAIRWMLSDRETEGVGAGLFTREFGRTASYYANVTFLPNFIREPRDFLPANRSIDIEMAHTLCGESYQCRYDYGMTLNREMAHFTRNYYDSAVNIQRSNQVRVLSCGILETPRFGRKSNFQFTPGAVITFECNEGFFLKGDRRRICGLDGNWDLPEYGYTECLREVFFVRNILWIVILVIVLVIMPMIMCIVCVVYQYRKKQLKKDPNYALPIPHSRSVSKSSLKGITSDVSDTGDDSSIKKVRNYDASYNTHEPLKHKPAVEFDPAKKMDLDEDDITSSEGSSFRDVIAKDFEFVTMASSGSGPGQDRQMGRRSQRLASDYKPIEEEDSRYPPPTVDSPQLYNSTYSPTFSNLDRSSFASDPNQSPPVKSPVGAIRVLPLNLQQQQQQPQTSRFFGEPSRQAPSPPLTQNVGLPRVADSREQEVTARAAGFSTFIIISTFVPLLLLIIIIIYRHVQKKQQEIEEKAKLIHFEEVERERQNILDKMQKDYARREKEIHEYLDNKLREEERPSTSGLSKKIDVPNILNLDSDEGTDDEFFEMPLPPIPFKSPRSAISGQLSIIDNEAMDIDTPSVKSARFTTPKLQNISTSFKFPSPPTRFAPPPPLNLESNNESATSTPSPQEPRNFSPTSVNIEAIVHSPNEVAPPIPEQSTPRRSSAPIIVEMTEKSLLQSDF</sequence>
<dbReference type="InterPro" id="IPR035976">
    <property type="entry name" value="Sushi/SCR/CCP_sf"/>
</dbReference>
<dbReference type="InterPro" id="IPR014756">
    <property type="entry name" value="Ig_E-set"/>
</dbReference>
<feature type="compositionally biased region" description="Polar residues" evidence="7">
    <location>
        <begin position="1650"/>
        <end position="1668"/>
    </location>
</feature>
<evidence type="ECO:0000256" key="4">
    <source>
        <dbReference type="ARBA" id="ARBA00023136"/>
    </source>
</evidence>
<evidence type="ECO:0000256" key="2">
    <source>
        <dbReference type="ARBA" id="ARBA00022692"/>
    </source>
</evidence>
<feature type="chain" id="PRO_5040449867" description="Protein mesh" evidence="9">
    <location>
        <begin position="20"/>
        <end position="1710"/>
    </location>
</feature>
<comment type="subcellular location">
    <subcellularLocation>
        <location evidence="1">Membrane</location>
    </subcellularLocation>
</comment>
<dbReference type="InterPro" id="IPR013783">
    <property type="entry name" value="Ig-like_fold"/>
</dbReference>
<dbReference type="EMBL" id="OU895878">
    <property type="protein sequence ID" value="CAG9802267.1"/>
    <property type="molecule type" value="Genomic_DNA"/>
</dbReference>
<dbReference type="PANTHER" id="PTHR13802">
    <property type="entry name" value="MUCIN 4-RELATED"/>
    <property type="match status" value="1"/>
</dbReference>
<dbReference type="GO" id="GO:0007160">
    <property type="term" value="P:cell-matrix adhesion"/>
    <property type="evidence" value="ECO:0007669"/>
    <property type="project" value="InterPro"/>
</dbReference>
<dbReference type="SUPFAM" id="SSF81296">
    <property type="entry name" value="E set domains"/>
    <property type="match status" value="1"/>
</dbReference>
<evidence type="ECO:0000313" key="15">
    <source>
        <dbReference type="Proteomes" id="UP001153620"/>
    </source>
</evidence>
<dbReference type="SMART" id="SM00539">
    <property type="entry name" value="NIDO"/>
    <property type="match status" value="1"/>
</dbReference>
<reference evidence="14" key="1">
    <citation type="submission" date="2022-01" db="EMBL/GenBank/DDBJ databases">
        <authorList>
            <person name="King R."/>
        </authorList>
    </citation>
    <scope>NUCLEOTIDE SEQUENCE</scope>
</reference>
<reference evidence="14" key="2">
    <citation type="submission" date="2022-10" db="EMBL/GenBank/DDBJ databases">
        <authorList>
            <consortium name="ENA_rothamsted_submissions"/>
            <consortium name="culmorum"/>
            <person name="King R."/>
        </authorList>
    </citation>
    <scope>NUCLEOTIDE SEQUENCE</scope>
</reference>
<dbReference type="SMART" id="SM00723">
    <property type="entry name" value="AMOP"/>
    <property type="match status" value="1"/>
</dbReference>
<gene>
    <name evidence="14" type="ORF">CHIRRI_LOCUS5180</name>
</gene>
<evidence type="ECO:0000256" key="9">
    <source>
        <dbReference type="SAM" id="SignalP"/>
    </source>
</evidence>
<dbReference type="Gene3D" id="2.60.40.10">
    <property type="entry name" value="Immunoglobulins"/>
    <property type="match status" value="1"/>
</dbReference>
<dbReference type="SMART" id="SM00032">
    <property type="entry name" value="CCP"/>
    <property type="match status" value="1"/>
</dbReference>
<feature type="domain" description="VWFD" evidence="13">
    <location>
        <begin position="840"/>
        <end position="1048"/>
    </location>
</feature>
<feature type="domain" description="Sushi" evidence="11">
    <location>
        <begin position="1139"/>
        <end position="1199"/>
    </location>
</feature>
<keyword evidence="3 8" id="KW-1133">Transmembrane helix</keyword>
<feature type="region of interest" description="Disordered" evidence="7">
    <location>
        <begin position="1623"/>
        <end position="1696"/>
    </location>
</feature>
<keyword evidence="9" id="KW-0732">Signal</keyword>
<evidence type="ECO:0008006" key="16">
    <source>
        <dbReference type="Google" id="ProtNLM"/>
    </source>
</evidence>
<dbReference type="PROSITE" id="PS51233">
    <property type="entry name" value="VWFD"/>
    <property type="match status" value="1"/>
</dbReference>
<protein>
    <recommendedName>
        <fullName evidence="16">Protein mesh</fullName>
    </recommendedName>
</protein>
<dbReference type="Pfam" id="PF03782">
    <property type="entry name" value="AMOP"/>
    <property type="match status" value="1"/>
</dbReference>
<feature type="compositionally biased region" description="Polar residues" evidence="7">
    <location>
        <begin position="1373"/>
        <end position="1382"/>
    </location>
</feature>
<evidence type="ECO:0000256" key="7">
    <source>
        <dbReference type="SAM" id="MobiDB-lite"/>
    </source>
</evidence>
<evidence type="ECO:0000256" key="1">
    <source>
        <dbReference type="ARBA" id="ARBA00004370"/>
    </source>
</evidence>
<dbReference type="Pfam" id="PF00094">
    <property type="entry name" value="VWD"/>
    <property type="match status" value="1"/>
</dbReference>
<dbReference type="PROSITE" id="PS50923">
    <property type="entry name" value="SUSHI"/>
    <property type="match status" value="1"/>
</dbReference>
<dbReference type="InterPro" id="IPR051495">
    <property type="entry name" value="Epithelial_Barrier/Signaling"/>
</dbReference>
<feature type="transmembrane region" description="Helical" evidence="8">
    <location>
        <begin position="1207"/>
        <end position="1231"/>
    </location>
</feature>
<keyword evidence="2 8" id="KW-0812">Transmembrane</keyword>
<evidence type="ECO:0000313" key="14">
    <source>
        <dbReference type="EMBL" id="CAG9802267.1"/>
    </source>
</evidence>
<dbReference type="Proteomes" id="UP001153620">
    <property type="component" value="Chromosome 2"/>
</dbReference>
<dbReference type="InterPro" id="IPR005533">
    <property type="entry name" value="AMOP_dom"/>
</dbReference>
<evidence type="ECO:0000256" key="5">
    <source>
        <dbReference type="ARBA" id="ARBA00023157"/>
    </source>
</evidence>
<feature type="transmembrane region" description="Helical" evidence="8">
    <location>
        <begin position="1464"/>
        <end position="1488"/>
    </location>
</feature>
<comment type="caution">
    <text evidence="6">Lacks conserved residue(s) required for the propagation of feature annotation.</text>
</comment>
<dbReference type="OrthoDB" id="6051552at2759"/>
<feature type="region of interest" description="Disordered" evidence="7">
    <location>
        <begin position="1333"/>
        <end position="1382"/>
    </location>
</feature>
<evidence type="ECO:0000256" key="6">
    <source>
        <dbReference type="PROSITE-ProRule" id="PRU00302"/>
    </source>
</evidence>
<evidence type="ECO:0000259" key="11">
    <source>
        <dbReference type="PROSITE" id="PS50923"/>
    </source>
</evidence>
<dbReference type="InterPro" id="IPR001846">
    <property type="entry name" value="VWF_type-D"/>
</dbReference>
<dbReference type="InterPro" id="IPR000436">
    <property type="entry name" value="Sushi_SCR_CCP_dom"/>
</dbReference>
<feature type="domain" description="NIDO" evidence="12">
    <location>
        <begin position="267"/>
        <end position="433"/>
    </location>
</feature>
<dbReference type="Gene3D" id="2.10.70.10">
    <property type="entry name" value="Complement Module, domain 1"/>
    <property type="match status" value="1"/>
</dbReference>
<keyword evidence="5" id="KW-1015">Disulfide bond</keyword>
<dbReference type="PROSITE" id="PS50856">
    <property type="entry name" value="AMOP"/>
    <property type="match status" value="1"/>
</dbReference>
<name>A0A9N9WSB7_9DIPT</name>
<feature type="compositionally biased region" description="Pro residues" evidence="7">
    <location>
        <begin position="1629"/>
        <end position="1641"/>
    </location>
</feature>
<dbReference type="PANTHER" id="PTHR13802:SF52">
    <property type="entry name" value="MUCIN-4"/>
    <property type="match status" value="1"/>
</dbReference>
<accession>A0A9N9WSB7</accession>
<dbReference type="InterPro" id="IPR056619">
    <property type="entry name" value="C8-3_MUC4"/>
</dbReference>
<dbReference type="PROSITE" id="PS51220">
    <property type="entry name" value="NIDO"/>
    <property type="match status" value="1"/>
</dbReference>
<dbReference type="GO" id="GO:0016020">
    <property type="term" value="C:membrane"/>
    <property type="evidence" value="ECO:0007669"/>
    <property type="project" value="UniProtKB-SubCell"/>
</dbReference>
<dbReference type="CDD" id="cd00033">
    <property type="entry name" value="CCP"/>
    <property type="match status" value="1"/>
</dbReference>
<dbReference type="InterPro" id="IPR003886">
    <property type="entry name" value="NIDO_dom"/>
</dbReference>
<proteinExistence type="predicted"/>
<evidence type="ECO:0000259" key="12">
    <source>
        <dbReference type="PROSITE" id="PS51220"/>
    </source>
</evidence>
<organism evidence="14 15">
    <name type="scientific">Chironomus riparius</name>
    <dbReference type="NCBI Taxonomy" id="315576"/>
    <lineage>
        <taxon>Eukaryota</taxon>
        <taxon>Metazoa</taxon>
        <taxon>Ecdysozoa</taxon>
        <taxon>Arthropoda</taxon>
        <taxon>Hexapoda</taxon>
        <taxon>Insecta</taxon>
        <taxon>Pterygota</taxon>
        <taxon>Neoptera</taxon>
        <taxon>Endopterygota</taxon>
        <taxon>Diptera</taxon>
        <taxon>Nematocera</taxon>
        <taxon>Chironomoidea</taxon>
        <taxon>Chironomidae</taxon>
        <taxon>Chironominae</taxon>
        <taxon>Chironomus</taxon>
    </lineage>
</organism>
<keyword evidence="15" id="KW-1185">Reference proteome</keyword>
<dbReference type="SMART" id="SM00216">
    <property type="entry name" value="VWD"/>
    <property type="match status" value="1"/>
</dbReference>
<feature type="region of interest" description="Disordered" evidence="7">
    <location>
        <begin position="1422"/>
        <end position="1450"/>
    </location>
</feature>
<feature type="region of interest" description="Disordered" evidence="7">
    <location>
        <begin position="27"/>
        <end position="55"/>
    </location>
</feature>
<feature type="signal peptide" evidence="9">
    <location>
        <begin position="1"/>
        <end position="19"/>
    </location>
</feature>